<sequence>MGLFDTVGSLRIPEGIAWLETFYNKKVSSIVNNIYHAISIHDRLCAFAHTPAHRDPRHGTRFPTYEKWLPGAHYDLARQKFRFFRYDNLRSRVLNYFAGTVEPNDVLSDLALRWMLESIRDKDPGRMVIRDIDQHIYDVNDRLRQQGQNVGSGDVYEDLFRYLPFGNFYNLSIKDARHFSALFSTRIRKCYDKLSWNCITLVSGYAYSSRCRCLQLSGCRSCSG</sequence>
<evidence type="ECO:0000313" key="3">
    <source>
        <dbReference type="Proteomes" id="UP001273166"/>
    </source>
</evidence>
<evidence type="ECO:0000313" key="2">
    <source>
        <dbReference type="EMBL" id="KAK3311578.1"/>
    </source>
</evidence>
<dbReference type="EMBL" id="JAUDZG010000001">
    <property type="protein sequence ID" value="KAK3311578.1"/>
    <property type="molecule type" value="Genomic_DNA"/>
</dbReference>
<feature type="domain" description="T6SS Phospholipase effector Tle1-like catalytic" evidence="1">
    <location>
        <begin position="1"/>
        <end position="117"/>
    </location>
</feature>
<dbReference type="RefSeq" id="XP_062727358.1">
    <property type="nucleotide sequence ID" value="XM_062870213.1"/>
</dbReference>
<dbReference type="AlphaFoldDB" id="A0AAJ0H4B6"/>
<dbReference type="PANTHER" id="PTHR33840">
    <property type="match status" value="1"/>
</dbReference>
<dbReference type="InterPro" id="IPR018712">
    <property type="entry name" value="Tle1-like_cat"/>
</dbReference>
<evidence type="ECO:0000259" key="1">
    <source>
        <dbReference type="Pfam" id="PF09994"/>
    </source>
</evidence>
<reference evidence="2" key="2">
    <citation type="submission" date="2023-06" db="EMBL/GenBank/DDBJ databases">
        <authorList>
            <consortium name="Lawrence Berkeley National Laboratory"/>
            <person name="Mondo S.J."/>
            <person name="Hensen N."/>
            <person name="Bonometti L."/>
            <person name="Westerberg I."/>
            <person name="Brannstrom I.O."/>
            <person name="Guillou S."/>
            <person name="Cros-Aarteil S."/>
            <person name="Calhoun S."/>
            <person name="Haridas S."/>
            <person name="Kuo A."/>
            <person name="Pangilinan J."/>
            <person name="Riley R."/>
            <person name="Labutti K."/>
            <person name="Andreopoulos B."/>
            <person name="Lipzen A."/>
            <person name="Chen C."/>
            <person name="Yanf M."/>
            <person name="Daum C."/>
            <person name="Ng V."/>
            <person name="Clum A."/>
            <person name="Steindorff A."/>
            <person name="Ohm R."/>
            <person name="Martin F."/>
            <person name="Silar P."/>
            <person name="Natvig D."/>
            <person name="Lalanne C."/>
            <person name="Gautier V."/>
            <person name="Ament-Velasquez S.L."/>
            <person name="Kruys A."/>
            <person name="Hutchinson M.I."/>
            <person name="Powell A.J."/>
            <person name="Barry K."/>
            <person name="Miller A.N."/>
            <person name="Grigoriev I.V."/>
            <person name="Debuchy R."/>
            <person name="Gladieux P."/>
            <person name="Thoren M.H."/>
            <person name="Johannesson H."/>
        </authorList>
    </citation>
    <scope>NUCLEOTIDE SEQUENCE</scope>
    <source>
        <strain evidence="2">CBS 333.67</strain>
    </source>
</reference>
<accession>A0AAJ0H4B6</accession>
<proteinExistence type="predicted"/>
<organism evidence="2 3">
    <name type="scientific">Chaetomium strumarium</name>
    <dbReference type="NCBI Taxonomy" id="1170767"/>
    <lineage>
        <taxon>Eukaryota</taxon>
        <taxon>Fungi</taxon>
        <taxon>Dikarya</taxon>
        <taxon>Ascomycota</taxon>
        <taxon>Pezizomycotina</taxon>
        <taxon>Sordariomycetes</taxon>
        <taxon>Sordariomycetidae</taxon>
        <taxon>Sordariales</taxon>
        <taxon>Chaetomiaceae</taxon>
        <taxon>Chaetomium</taxon>
    </lineage>
</organism>
<dbReference type="PANTHER" id="PTHR33840:SF1">
    <property type="entry name" value="TLE1 PHOSPHOLIPASE DOMAIN-CONTAINING PROTEIN"/>
    <property type="match status" value="1"/>
</dbReference>
<dbReference type="Proteomes" id="UP001273166">
    <property type="component" value="Unassembled WGS sequence"/>
</dbReference>
<reference evidence="2" key="1">
    <citation type="journal article" date="2023" name="Mol. Phylogenet. Evol.">
        <title>Genome-scale phylogeny and comparative genomics of the fungal order Sordariales.</title>
        <authorList>
            <person name="Hensen N."/>
            <person name="Bonometti L."/>
            <person name="Westerberg I."/>
            <person name="Brannstrom I.O."/>
            <person name="Guillou S."/>
            <person name="Cros-Aarteil S."/>
            <person name="Calhoun S."/>
            <person name="Haridas S."/>
            <person name="Kuo A."/>
            <person name="Mondo S."/>
            <person name="Pangilinan J."/>
            <person name="Riley R."/>
            <person name="LaButti K."/>
            <person name="Andreopoulos B."/>
            <person name="Lipzen A."/>
            <person name="Chen C."/>
            <person name="Yan M."/>
            <person name="Daum C."/>
            <person name="Ng V."/>
            <person name="Clum A."/>
            <person name="Steindorff A."/>
            <person name="Ohm R.A."/>
            <person name="Martin F."/>
            <person name="Silar P."/>
            <person name="Natvig D.O."/>
            <person name="Lalanne C."/>
            <person name="Gautier V."/>
            <person name="Ament-Velasquez S.L."/>
            <person name="Kruys A."/>
            <person name="Hutchinson M.I."/>
            <person name="Powell A.J."/>
            <person name="Barry K."/>
            <person name="Miller A.N."/>
            <person name="Grigoriev I.V."/>
            <person name="Debuchy R."/>
            <person name="Gladieux P."/>
            <person name="Hiltunen Thoren M."/>
            <person name="Johannesson H."/>
        </authorList>
    </citation>
    <scope>NUCLEOTIDE SEQUENCE</scope>
    <source>
        <strain evidence="2">CBS 333.67</strain>
    </source>
</reference>
<keyword evidence="3" id="KW-1185">Reference proteome</keyword>
<dbReference type="Pfam" id="PF09994">
    <property type="entry name" value="T6SS_Tle1-like_cat"/>
    <property type="match status" value="1"/>
</dbReference>
<comment type="caution">
    <text evidence="2">The sequence shown here is derived from an EMBL/GenBank/DDBJ whole genome shotgun (WGS) entry which is preliminary data.</text>
</comment>
<protein>
    <recommendedName>
        <fullName evidence="1">T6SS Phospholipase effector Tle1-like catalytic domain-containing protein</fullName>
    </recommendedName>
</protein>
<name>A0AAJ0H4B6_9PEZI</name>
<gene>
    <name evidence="2" type="ORF">B0T15DRAFT_549225</name>
</gene>
<dbReference type="GeneID" id="87889042"/>